<feature type="transmembrane region" description="Helical" evidence="1">
    <location>
        <begin position="87"/>
        <end position="111"/>
    </location>
</feature>
<organism evidence="2 3">
    <name type="scientific">Botrytis byssoidea</name>
    <dbReference type="NCBI Taxonomy" id="139641"/>
    <lineage>
        <taxon>Eukaryota</taxon>
        <taxon>Fungi</taxon>
        <taxon>Dikarya</taxon>
        <taxon>Ascomycota</taxon>
        <taxon>Pezizomycotina</taxon>
        <taxon>Leotiomycetes</taxon>
        <taxon>Helotiales</taxon>
        <taxon>Sclerotiniaceae</taxon>
        <taxon>Botrytis</taxon>
    </lineage>
</organism>
<evidence type="ECO:0000313" key="2">
    <source>
        <dbReference type="EMBL" id="KAF7951041.1"/>
    </source>
</evidence>
<dbReference type="AlphaFoldDB" id="A0A9P5IY50"/>
<name>A0A9P5IY50_9HELO</name>
<comment type="caution">
    <text evidence="2">The sequence shown here is derived from an EMBL/GenBank/DDBJ whole genome shotgun (WGS) entry which is preliminary data.</text>
</comment>
<keyword evidence="3" id="KW-1185">Reference proteome</keyword>
<feature type="transmembrane region" description="Helical" evidence="1">
    <location>
        <begin position="548"/>
        <end position="569"/>
    </location>
</feature>
<dbReference type="GeneID" id="62146182"/>
<keyword evidence="1" id="KW-0812">Transmembrane</keyword>
<dbReference type="RefSeq" id="XP_038736310.1">
    <property type="nucleotide sequence ID" value="XM_038873104.1"/>
</dbReference>
<protein>
    <submittedName>
        <fullName evidence="2">Uncharacterized protein</fullName>
    </submittedName>
</protein>
<evidence type="ECO:0000313" key="3">
    <source>
        <dbReference type="Proteomes" id="UP000710849"/>
    </source>
</evidence>
<reference evidence="2 3" key="1">
    <citation type="journal article" date="2020" name="Genome Biol. Evol.">
        <title>Comparative genomics of Sclerotiniaceae.</title>
        <authorList>
            <person name="Valero Jimenez C.A."/>
            <person name="Steentjes M."/>
            <person name="Scholten O.E."/>
            <person name="Van Kan J.A.L."/>
        </authorList>
    </citation>
    <scope>NUCLEOTIDE SEQUENCE [LARGE SCALE GENOMIC DNA]</scope>
    <source>
        <strain evidence="2 3">MUCL 94</strain>
    </source>
</reference>
<gene>
    <name evidence="2" type="ORF">EAE97_002593</name>
</gene>
<proteinExistence type="predicted"/>
<dbReference type="Proteomes" id="UP000710849">
    <property type="component" value="Unassembled WGS sequence"/>
</dbReference>
<evidence type="ECO:0000256" key="1">
    <source>
        <dbReference type="SAM" id="Phobius"/>
    </source>
</evidence>
<keyword evidence="1" id="KW-0472">Membrane</keyword>
<keyword evidence="1" id="KW-1133">Transmembrane helix</keyword>
<sequence length="656" mass="72724">MGVGTANVNARLNGLQFAAKIHEILIGASLSSMVLSLVQHRIFQAGVPIGSLFIAFRITDLTSLSSPEFWAALTAEKSLEGRTSLEFLCLLTVFSTILAAVSGPASAILMLPSLDWWNFPFSKDSFPPGRDFRPWLPNESSYLTGTFRAETNFIELWPNLIDRSYSYPSICGFSNRLFITEECPAGGHSVIQTWALTQKPSFVGDSWNITMPITLSDSAYDSVGLSVTTIYSNRFIEGTGLNYNTSDHYGSKYTSNWNQEAWYMGQTSSVLATDALLSIAGIHTTSENETTRLQALVNDRNPPAPQAFAACSDFNYNISNDNGAGFDSLEGSQLPFLEKDPSNGQYWYAESKQAFESWKSSGGWPLALWIAPTNQSINSPSIGVVILKNVSNPDGNMLRIETCSIYAGWRSSELFIDPKTDQYIHSPDLTDPTKDMEDWASAINESRDYPMRNVQIDIDWANLALPPNYTILSIALSSTGSQAIPLGLIVSSLIPDAMSRIRRSGEISIPLIGSEASEQTRDQDKYTYITVNRFRYGYSYSLRGITRWLALSILLLHIFLALAHTVIITRMGWTSKILKSLCEILVLAINSSPSMVLDNTCAGIDRLDTYKQIVKVRETSFEHLGLVMNGDEDKHTEKVVIDKEYGSLDKKELMSI</sequence>
<dbReference type="EMBL" id="RCSW01000004">
    <property type="protein sequence ID" value="KAF7951041.1"/>
    <property type="molecule type" value="Genomic_DNA"/>
</dbReference>
<accession>A0A9P5IY50</accession>